<evidence type="ECO:0000313" key="1">
    <source>
        <dbReference type="EMBL" id="SAL71296.1"/>
    </source>
</evidence>
<gene>
    <name evidence="1" type="ORF">AWB69_08599</name>
</gene>
<accession>A0A158JR32</accession>
<sequence>MIADRTGRTVSFLAARVKSRLPFAAPTGHKATQVLAHRAFRLRGQNRR</sequence>
<name>A0A158JR32_9BURK</name>
<organism evidence="1 2">
    <name type="scientific">Caballeronia udeis</name>
    <dbReference type="NCBI Taxonomy" id="1232866"/>
    <lineage>
        <taxon>Bacteria</taxon>
        <taxon>Pseudomonadati</taxon>
        <taxon>Pseudomonadota</taxon>
        <taxon>Betaproteobacteria</taxon>
        <taxon>Burkholderiales</taxon>
        <taxon>Burkholderiaceae</taxon>
        <taxon>Caballeronia</taxon>
    </lineage>
</organism>
<dbReference type="Proteomes" id="UP000054683">
    <property type="component" value="Unassembled WGS sequence"/>
</dbReference>
<dbReference type="EMBL" id="FCOK02000112">
    <property type="protein sequence ID" value="SAL71296.1"/>
    <property type="molecule type" value="Genomic_DNA"/>
</dbReference>
<dbReference type="AlphaFoldDB" id="A0A158JR32"/>
<protein>
    <submittedName>
        <fullName evidence="1">Uncharacterized protein</fullName>
    </submittedName>
</protein>
<reference evidence="1 2" key="1">
    <citation type="submission" date="2016-01" db="EMBL/GenBank/DDBJ databases">
        <authorList>
            <person name="Oliw E.H."/>
        </authorList>
    </citation>
    <scope>NUCLEOTIDE SEQUENCE [LARGE SCALE GENOMIC DNA]</scope>
    <source>
        <strain evidence="1">LMG 27134</strain>
    </source>
</reference>
<evidence type="ECO:0000313" key="2">
    <source>
        <dbReference type="Proteomes" id="UP000054683"/>
    </source>
</evidence>
<proteinExistence type="predicted"/>